<dbReference type="Proteomes" id="UP001198200">
    <property type="component" value="Unassembled WGS sequence"/>
</dbReference>
<dbReference type="SMART" id="SM00382">
    <property type="entry name" value="AAA"/>
    <property type="match status" value="1"/>
</dbReference>
<evidence type="ECO:0000256" key="2">
    <source>
        <dbReference type="ARBA" id="ARBA00022741"/>
    </source>
</evidence>
<dbReference type="PANTHER" id="PTHR42939">
    <property type="entry name" value="ABC TRANSPORTER ATP-BINDING PROTEIN ALBC-RELATED"/>
    <property type="match status" value="1"/>
</dbReference>
<dbReference type="RefSeq" id="WP_308730965.1">
    <property type="nucleotide sequence ID" value="NZ_JAJEQN010000003.1"/>
</dbReference>
<sequence>MATILECSELTKKYGSHRAVDNLNLQIERGRVYALLGPNGSGKSTFMKMAAGLIHPSSGKILFEGESVGKNSKAKTVYMPTESYFYSYMTWKDAGHYFADFYEDFQPQVYEQLLSAFSLEPKMKISKMSSGMMAKGKAALALSRDASLIMLDEPLNGIDIIARDQILETIQKYCSPTKTFLVSSHLVDDLERMTDDAIFMKNGGLVMCGKVDELTKHHGKTMTELYKEVYSDCVM</sequence>
<reference evidence="5 6" key="1">
    <citation type="submission" date="2021-10" db="EMBL/GenBank/DDBJ databases">
        <title>Anaerobic single-cell dispensing facilitates the cultivation of human gut bacteria.</title>
        <authorList>
            <person name="Afrizal A."/>
        </authorList>
    </citation>
    <scope>NUCLEOTIDE SEQUENCE [LARGE SCALE GENOMIC DNA]</scope>
    <source>
        <strain evidence="5 6">CLA-AA-H224</strain>
    </source>
</reference>
<dbReference type="Pfam" id="PF00005">
    <property type="entry name" value="ABC_tran"/>
    <property type="match status" value="1"/>
</dbReference>
<keyword evidence="1" id="KW-0813">Transport</keyword>
<dbReference type="AlphaFoldDB" id="A0AAE3E2G2"/>
<dbReference type="InterPro" id="IPR051782">
    <property type="entry name" value="ABC_Transporter_VariousFunc"/>
</dbReference>
<dbReference type="InterPro" id="IPR003439">
    <property type="entry name" value="ABC_transporter-like_ATP-bd"/>
</dbReference>
<keyword evidence="2" id="KW-0547">Nucleotide-binding</keyword>
<dbReference type="InterPro" id="IPR003593">
    <property type="entry name" value="AAA+_ATPase"/>
</dbReference>
<dbReference type="SUPFAM" id="SSF52540">
    <property type="entry name" value="P-loop containing nucleoside triphosphate hydrolases"/>
    <property type="match status" value="1"/>
</dbReference>
<evidence type="ECO:0000256" key="1">
    <source>
        <dbReference type="ARBA" id="ARBA00022448"/>
    </source>
</evidence>
<name>A0AAE3E2G2_9FIRM</name>
<organism evidence="5 6">
    <name type="scientific">Anthropogastromicrobium aceti</name>
    <dbReference type="NCBI Taxonomy" id="2981768"/>
    <lineage>
        <taxon>Bacteria</taxon>
        <taxon>Bacillati</taxon>
        <taxon>Bacillota</taxon>
        <taxon>Clostridia</taxon>
        <taxon>Lachnospirales</taxon>
        <taxon>Lachnospiraceae</taxon>
        <taxon>Anthropogastromicrobium</taxon>
    </lineage>
</organism>
<dbReference type="EMBL" id="JAJEQN010000003">
    <property type="protein sequence ID" value="MCC2220326.1"/>
    <property type="molecule type" value="Genomic_DNA"/>
</dbReference>
<evidence type="ECO:0000259" key="4">
    <source>
        <dbReference type="PROSITE" id="PS50893"/>
    </source>
</evidence>
<dbReference type="GO" id="GO:0016887">
    <property type="term" value="F:ATP hydrolysis activity"/>
    <property type="evidence" value="ECO:0007669"/>
    <property type="project" value="InterPro"/>
</dbReference>
<keyword evidence="3 5" id="KW-0067">ATP-binding</keyword>
<gene>
    <name evidence="5" type="ORF">LKD48_01515</name>
</gene>
<evidence type="ECO:0000256" key="3">
    <source>
        <dbReference type="ARBA" id="ARBA00022840"/>
    </source>
</evidence>
<comment type="caution">
    <text evidence="5">The sequence shown here is derived from an EMBL/GenBank/DDBJ whole genome shotgun (WGS) entry which is preliminary data.</text>
</comment>
<dbReference type="PANTHER" id="PTHR42939:SF1">
    <property type="entry name" value="ABC TRANSPORTER ATP-BINDING PROTEIN ALBC-RELATED"/>
    <property type="match status" value="1"/>
</dbReference>
<accession>A0AAE3E2G2</accession>
<evidence type="ECO:0000313" key="6">
    <source>
        <dbReference type="Proteomes" id="UP001198200"/>
    </source>
</evidence>
<feature type="domain" description="ABC transporter" evidence="4">
    <location>
        <begin position="5"/>
        <end position="227"/>
    </location>
</feature>
<dbReference type="InterPro" id="IPR027417">
    <property type="entry name" value="P-loop_NTPase"/>
</dbReference>
<dbReference type="CDD" id="cd03230">
    <property type="entry name" value="ABC_DR_subfamily_A"/>
    <property type="match status" value="1"/>
</dbReference>
<dbReference type="GO" id="GO:0005524">
    <property type="term" value="F:ATP binding"/>
    <property type="evidence" value="ECO:0007669"/>
    <property type="project" value="UniProtKB-KW"/>
</dbReference>
<proteinExistence type="predicted"/>
<dbReference type="Gene3D" id="3.40.50.300">
    <property type="entry name" value="P-loop containing nucleotide triphosphate hydrolases"/>
    <property type="match status" value="1"/>
</dbReference>
<evidence type="ECO:0000313" key="5">
    <source>
        <dbReference type="EMBL" id="MCC2220326.1"/>
    </source>
</evidence>
<dbReference type="PROSITE" id="PS50893">
    <property type="entry name" value="ABC_TRANSPORTER_2"/>
    <property type="match status" value="1"/>
</dbReference>
<protein>
    <submittedName>
        <fullName evidence="5">ABC transporter ATP-binding protein</fullName>
    </submittedName>
</protein>
<keyword evidence="6" id="KW-1185">Reference proteome</keyword>